<accession>A0A125T219</accession>
<dbReference type="EMBL" id="AP017313">
    <property type="protein sequence ID" value="BAU52245.1"/>
    <property type="molecule type" value="Genomic_DNA"/>
</dbReference>
<dbReference type="Proteomes" id="UP000218263">
    <property type="component" value="Chromosome"/>
</dbReference>
<dbReference type="OrthoDB" id="790967at2"/>
<evidence type="ECO:0000313" key="1">
    <source>
        <dbReference type="EMBL" id="BAU52245.1"/>
    </source>
</evidence>
<gene>
    <name evidence="1" type="ORF">MgSA37_00395</name>
</gene>
<sequence length="208" mass="24052">MKFLFLSLLFLTSSPLSTRTNNRFLPAIAPPDSILAKLKASKAAIDKYVAQHPKNLIVLVKVPGKKNLVRVINEKWPDEIEYTYNIMIGQPGKVIFIDQIPYSESGDWFIEYKHYFDERGNTFAFSKEESIFDDSVKGGIVRTTLLKYFDAGFKNISQVDKLTDKDGNEIKKNKNNFNFREYKYAIYKSVKDCLDGYYINYSQLKLPL</sequence>
<organism evidence="1 2">
    <name type="scientific">Mucilaginibacter gotjawali</name>
    <dbReference type="NCBI Taxonomy" id="1550579"/>
    <lineage>
        <taxon>Bacteria</taxon>
        <taxon>Pseudomonadati</taxon>
        <taxon>Bacteroidota</taxon>
        <taxon>Sphingobacteriia</taxon>
        <taxon>Sphingobacteriales</taxon>
        <taxon>Sphingobacteriaceae</taxon>
        <taxon>Mucilaginibacter</taxon>
    </lineage>
</organism>
<protein>
    <submittedName>
        <fullName evidence="1">Uncharacterized protein</fullName>
    </submittedName>
</protein>
<proteinExistence type="predicted"/>
<name>A0A125T219_9SPHI</name>
<keyword evidence="2" id="KW-1185">Reference proteome</keyword>
<reference evidence="1 2" key="1">
    <citation type="submission" date="2015-12" db="EMBL/GenBank/DDBJ databases">
        <title>Genome sequence of Mucilaginibacter gotjawali.</title>
        <authorList>
            <person name="Lee J.S."/>
            <person name="Lee K.C."/>
            <person name="Kim K.K."/>
            <person name="Lee B.W."/>
        </authorList>
    </citation>
    <scope>NUCLEOTIDE SEQUENCE [LARGE SCALE GENOMIC DNA]</scope>
    <source>
        <strain evidence="1 2">SA3-7</strain>
    </source>
</reference>
<dbReference type="AlphaFoldDB" id="A0A125T219"/>
<dbReference type="RefSeq" id="WP_096349595.1">
    <property type="nucleotide sequence ID" value="NZ_AP017313.1"/>
</dbReference>
<evidence type="ECO:0000313" key="2">
    <source>
        <dbReference type="Proteomes" id="UP000218263"/>
    </source>
</evidence>
<dbReference type="KEGG" id="mgot:MgSA37_00395"/>